<dbReference type="InterPro" id="IPR023795">
    <property type="entry name" value="Serpin_CS"/>
</dbReference>
<dbReference type="InterPro" id="IPR023796">
    <property type="entry name" value="Serpin_dom"/>
</dbReference>
<accession>A0A151P8Q1</accession>
<dbReference type="EMBL" id="AKHW03000563">
    <property type="protein sequence ID" value="KYO45471.1"/>
    <property type="molecule type" value="Genomic_DNA"/>
</dbReference>
<evidence type="ECO:0000313" key="4">
    <source>
        <dbReference type="Proteomes" id="UP000050525"/>
    </source>
</evidence>
<dbReference type="Pfam" id="PF00079">
    <property type="entry name" value="Serpin"/>
    <property type="match status" value="1"/>
</dbReference>
<dbReference type="PANTHER" id="PTHR11461:SF191">
    <property type="entry name" value="PROTEIN Z-DEPENDENT PROTEASE INHIBITOR"/>
    <property type="match status" value="1"/>
</dbReference>
<comment type="caution">
    <text evidence="3">The sequence shown here is derived from an EMBL/GenBank/DDBJ whole genome shotgun (WGS) entry which is preliminary data.</text>
</comment>
<evidence type="ECO:0000259" key="2">
    <source>
        <dbReference type="SMART" id="SM00093"/>
    </source>
</evidence>
<dbReference type="Gene3D" id="2.30.39.10">
    <property type="entry name" value="Alpha-1-antitrypsin, domain 1"/>
    <property type="match status" value="1"/>
</dbReference>
<dbReference type="eggNOG" id="KOG2392">
    <property type="taxonomic scope" value="Eukaryota"/>
</dbReference>
<dbReference type="GO" id="GO:0005615">
    <property type="term" value="C:extracellular space"/>
    <property type="evidence" value="ECO:0007669"/>
    <property type="project" value="InterPro"/>
</dbReference>
<keyword evidence="4" id="KW-1185">Reference proteome</keyword>
<dbReference type="STRING" id="8496.A0A151P8Q1"/>
<comment type="similarity">
    <text evidence="1">Belongs to the serpin family.</text>
</comment>
<dbReference type="InterPro" id="IPR042185">
    <property type="entry name" value="Serpin_sf_2"/>
</dbReference>
<gene>
    <name evidence="3" type="primary">SERPINA10</name>
    <name evidence="3" type="ORF">Y1Q_0015132</name>
</gene>
<keyword evidence="3" id="KW-0646">Protease inhibitor</keyword>
<dbReference type="SUPFAM" id="SSF56574">
    <property type="entry name" value="Serpins"/>
    <property type="match status" value="1"/>
</dbReference>
<dbReference type="InterPro" id="IPR036186">
    <property type="entry name" value="Serpin_sf"/>
</dbReference>
<dbReference type="PROSITE" id="PS00284">
    <property type="entry name" value="SERPIN"/>
    <property type="match status" value="1"/>
</dbReference>
<feature type="domain" description="Serpin" evidence="2">
    <location>
        <begin position="115"/>
        <end position="472"/>
    </location>
</feature>
<sequence>MSHKTLTPPFAFGITYSQLFESYWIVLENNSQLDSNMKTGICLLLLWEMCLGMNTSSVKTRMPEKNKEHFLSKKQTFSISEEHFHHKNIPKPFEVQVPLESTVYNVTEKSTNFGFNLYRKIAMQHDNNVLFSPLSLSFLMAAFMLGTKGETNNQIVQGLNLHLLKDEENPYHLPALFKQLKENITANEEFILQQGSFAFIQKDFCLNESFLNLSKEYFDMEFRSVDFNNSTQAKEVINQNVNKMTKGKIQELFEDFDTRAKLVLVDYVFFKGKWLHPFNARLTEPEFFHIDKYRSVQVPMMFKSDKVASTFDENLRCTVVKLPYKGRVHLLIAVPEKEGDYVSLEDHLTAELVELWLRNMKTRKIDFFLPKFKLDQNYQMHKLLQTLGIKNLFTNQADLSQLTDQMYARVSQVIQRAVIEVDERGTEAAAASGSEMTAYSVPPTIRVNRPFLFMLFEETFKTLIFMGRVVNPTEL</sequence>
<dbReference type="InterPro" id="IPR000215">
    <property type="entry name" value="Serpin_fam"/>
</dbReference>
<protein>
    <submittedName>
        <fullName evidence="3">Protein Z-dependent protease inhibitor</fullName>
    </submittedName>
</protein>
<name>A0A151P8Q1_ALLMI</name>
<organism evidence="3 4">
    <name type="scientific">Alligator mississippiensis</name>
    <name type="common">American alligator</name>
    <dbReference type="NCBI Taxonomy" id="8496"/>
    <lineage>
        <taxon>Eukaryota</taxon>
        <taxon>Metazoa</taxon>
        <taxon>Chordata</taxon>
        <taxon>Craniata</taxon>
        <taxon>Vertebrata</taxon>
        <taxon>Euteleostomi</taxon>
        <taxon>Archelosauria</taxon>
        <taxon>Archosauria</taxon>
        <taxon>Crocodylia</taxon>
        <taxon>Alligatoridae</taxon>
        <taxon>Alligatorinae</taxon>
        <taxon>Alligator</taxon>
    </lineage>
</organism>
<dbReference type="SMART" id="SM00093">
    <property type="entry name" value="SERPIN"/>
    <property type="match status" value="1"/>
</dbReference>
<reference evidence="3 4" key="1">
    <citation type="journal article" date="2012" name="Genome Biol.">
        <title>Sequencing three crocodilian genomes to illuminate the evolution of archosaurs and amniotes.</title>
        <authorList>
            <person name="St John J.A."/>
            <person name="Braun E.L."/>
            <person name="Isberg S.R."/>
            <person name="Miles L.G."/>
            <person name="Chong A.Y."/>
            <person name="Gongora J."/>
            <person name="Dalzell P."/>
            <person name="Moran C."/>
            <person name="Bed'hom B."/>
            <person name="Abzhanov A."/>
            <person name="Burgess S.C."/>
            <person name="Cooksey A.M."/>
            <person name="Castoe T.A."/>
            <person name="Crawford N.G."/>
            <person name="Densmore L.D."/>
            <person name="Drew J.C."/>
            <person name="Edwards S.V."/>
            <person name="Faircloth B.C."/>
            <person name="Fujita M.K."/>
            <person name="Greenwold M.J."/>
            <person name="Hoffmann F.G."/>
            <person name="Howard J.M."/>
            <person name="Iguchi T."/>
            <person name="Janes D.E."/>
            <person name="Khan S.Y."/>
            <person name="Kohno S."/>
            <person name="de Koning A.J."/>
            <person name="Lance S.L."/>
            <person name="McCarthy F.M."/>
            <person name="McCormack J.E."/>
            <person name="Merchant M.E."/>
            <person name="Peterson D.G."/>
            <person name="Pollock D.D."/>
            <person name="Pourmand N."/>
            <person name="Raney B.J."/>
            <person name="Roessler K.A."/>
            <person name="Sanford J.R."/>
            <person name="Sawyer R.H."/>
            <person name="Schmidt C.J."/>
            <person name="Triplett E.W."/>
            <person name="Tuberville T.D."/>
            <person name="Venegas-Anaya M."/>
            <person name="Howard J.T."/>
            <person name="Jarvis E.D."/>
            <person name="Guillette L.J.Jr."/>
            <person name="Glenn T.C."/>
            <person name="Green R.E."/>
            <person name="Ray D.A."/>
        </authorList>
    </citation>
    <scope>NUCLEOTIDE SEQUENCE [LARGE SCALE GENOMIC DNA]</scope>
    <source>
        <strain evidence="3">KSC_2009_1</strain>
    </source>
</reference>
<evidence type="ECO:0000313" key="3">
    <source>
        <dbReference type="EMBL" id="KYO45471.1"/>
    </source>
</evidence>
<dbReference type="AlphaFoldDB" id="A0A151P8Q1"/>
<proteinExistence type="inferred from homology"/>
<dbReference type="CDD" id="cd02055">
    <property type="entry name" value="serpinA10_PZI"/>
    <property type="match status" value="1"/>
</dbReference>
<dbReference type="FunFam" id="3.30.497.10:FF:000001">
    <property type="entry name" value="Serine protease inhibitor"/>
    <property type="match status" value="1"/>
</dbReference>
<dbReference type="GO" id="GO:0007596">
    <property type="term" value="P:blood coagulation"/>
    <property type="evidence" value="ECO:0007669"/>
    <property type="project" value="InterPro"/>
</dbReference>
<evidence type="ECO:0000256" key="1">
    <source>
        <dbReference type="RuleBase" id="RU000411"/>
    </source>
</evidence>
<dbReference type="Proteomes" id="UP000050525">
    <property type="component" value="Unassembled WGS sequence"/>
</dbReference>
<dbReference type="InterPro" id="IPR033835">
    <property type="entry name" value="PZI_serpin_dom"/>
</dbReference>
<dbReference type="GO" id="GO:0004867">
    <property type="term" value="F:serine-type endopeptidase inhibitor activity"/>
    <property type="evidence" value="ECO:0007669"/>
    <property type="project" value="InterPro"/>
</dbReference>
<dbReference type="PANTHER" id="PTHR11461">
    <property type="entry name" value="SERINE PROTEASE INHIBITOR, SERPIN"/>
    <property type="match status" value="1"/>
</dbReference>
<dbReference type="InterPro" id="IPR042178">
    <property type="entry name" value="Serpin_sf_1"/>
</dbReference>
<dbReference type="Gene3D" id="3.30.497.10">
    <property type="entry name" value="Antithrombin, subunit I, domain 2"/>
    <property type="match status" value="1"/>
</dbReference>